<name>A0A7G5EIS7_9BURK</name>
<dbReference type="GO" id="GO:0003677">
    <property type="term" value="F:DNA binding"/>
    <property type="evidence" value="ECO:0007669"/>
    <property type="project" value="InterPro"/>
</dbReference>
<dbReference type="SUPFAM" id="SSF47789">
    <property type="entry name" value="C-terminal domain of RNA polymerase alpha subunit"/>
    <property type="match status" value="1"/>
</dbReference>
<reference evidence="3 4" key="1">
    <citation type="journal article" date="2020" name="G3 (Bethesda)">
        <title>CeMbio - The Caenorhabditis elegans Microbiome Resource.</title>
        <authorList>
            <person name="Dirksen P."/>
            <person name="Assie A."/>
            <person name="Zimmermann J."/>
            <person name="Zhang F."/>
            <person name="Tietje A.M."/>
            <person name="Marsh S.A."/>
            <person name="Felix M.A."/>
            <person name="Shapira M."/>
            <person name="Kaleta C."/>
            <person name="Schulenburg H."/>
            <person name="Samuel B."/>
        </authorList>
    </citation>
    <scope>NUCLEOTIDE SEQUENCE [LARGE SCALE GENOMIC DNA]</scope>
    <source>
        <strain evidence="3 4">BIGb0172</strain>
    </source>
</reference>
<keyword evidence="4" id="KW-1185">Reference proteome</keyword>
<dbReference type="AlphaFoldDB" id="A0A7G5EIS7"/>
<evidence type="ECO:0000259" key="2">
    <source>
        <dbReference type="Pfam" id="PF03118"/>
    </source>
</evidence>
<dbReference type="Gene3D" id="1.10.150.20">
    <property type="entry name" value="5' to 3' exonuclease, C-terminal subdomain"/>
    <property type="match status" value="1"/>
</dbReference>
<dbReference type="RefSeq" id="WP_182323035.1">
    <property type="nucleotide sequence ID" value="NZ_CP058554.1"/>
</dbReference>
<dbReference type="EMBL" id="CP058554">
    <property type="protein sequence ID" value="QMV73902.1"/>
    <property type="molecule type" value="Genomic_DNA"/>
</dbReference>
<dbReference type="InterPro" id="IPR011260">
    <property type="entry name" value="RNAP_asu_C"/>
</dbReference>
<protein>
    <recommendedName>
        <fullName evidence="2">RNA polymerase alpha subunit C-terminal domain-containing protein</fullName>
    </recommendedName>
</protein>
<sequence length="89" mass="10156">MATELLLNKRLSRRTLNSLGRHAITTVDQVVEAYPERLLKLNGVGMTVLRDIERTLFPGQQFQPDSGRYKAWSEETSSYSNTDTAQQKK</sequence>
<feature type="domain" description="RNA polymerase alpha subunit C-terminal" evidence="2">
    <location>
        <begin position="11"/>
        <end position="56"/>
    </location>
</feature>
<accession>A0A7G5EIS7</accession>
<organism evidence="3 4">
    <name type="scientific">Comamonas piscis</name>
    <dbReference type="NCBI Taxonomy" id="1562974"/>
    <lineage>
        <taxon>Bacteria</taxon>
        <taxon>Pseudomonadati</taxon>
        <taxon>Pseudomonadota</taxon>
        <taxon>Betaproteobacteria</taxon>
        <taxon>Burkholderiales</taxon>
        <taxon>Comamonadaceae</taxon>
        <taxon>Comamonas</taxon>
    </lineage>
</organism>
<evidence type="ECO:0000313" key="3">
    <source>
        <dbReference type="EMBL" id="QMV73902.1"/>
    </source>
</evidence>
<proteinExistence type="predicted"/>
<dbReference type="Pfam" id="PF03118">
    <property type="entry name" value="RNA_pol_A_CTD"/>
    <property type="match status" value="1"/>
</dbReference>
<dbReference type="GO" id="GO:0006351">
    <property type="term" value="P:DNA-templated transcription"/>
    <property type="evidence" value="ECO:0007669"/>
    <property type="project" value="InterPro"/>
</dbReference>
<dbReference type="Proteomes" id="UP000515240">
    <property type="component" value="Chromosome"/>
</dbReference>
<dbReference type="KEGG" id="cpis:HS961_14240"/>
<feature type="region of interest" description="Disordered" evidence="1">
    <location>
        <begin position="65"/>
        <end position="89"/>
    </location>
</feature>
<dbReference type="GO" id="GO:0003899">
    <property type="term" value="F:DNA-directed RNA polymerase activity"/>
    <property type="evidence" value="ECO:0007669"/>
    <property type="project" value="InterPro"/>
</dbReference>
<feature type="compositionally biased region" description="Polar residues" evidence="1">
    <location>
        <begin position="74"/>
        <end position="89"/>
    </location>
</feature>
<evidence type="ECO:0000313" key="4">
    <source>
        <dbReference type="Proteomes" id="UP000515240"/>
    </source>
</evidence>
<gene>
    <name evidence="3" type="ORF">HS961_14240</name>
</gene>
<evidence type="ECO:0000256" key="1">
    <source>
        <dbReference type="SAM" id="MobiDB-lite"/>
    </source>
</evidence>